<keyword evidence="1" id="KW-0472">Membrane</keyword>
<keyword evidence="1" id="KW-0812">Transmembrane</keyword>
<sequence>MKLWKKFLCSTAAMAISLAIVYNSGESLVTCLIGAEVMYLSGYVLLIEIMDLIRERRKRR</sequence>
<name>A0AB73SZJ6_9FIRM</name>
<reference evidence="2 3" key="1">
    <citation type="submission" date="2018-05" db="EMBL/GenBank/DDBJ databases">
        <authorList>
            <person name="Goeker M."/>
            <person name="Huntemann M."/>
            <person name="Clum A."/>
            <person name="Pillay M."/>
            <person name="Palaniappan K."/>
            <person name="Varghese N."/>
            <person name="Mikhailova N."/>
            <person name="Stamatis D."/>
            <person name="Reddy T."/>
            <person name="Daum C."/>
            <person name="Shapiro N."/>
            <person name="Ivanova N."/>
            <person name="Kyrpides N."/>
            <person name="Woyke T."/>
        </authorList>
    </citation>
    <scope>NUCLEOTIDE SEQUENCE [LARGE SCALE GENOMIC DNA]</scope>
    <source>
        <strain evidence="2 3">DSM 26524</strain>
    </source>
</reference>
<accession>A0AB73SZJ6</accession>
<evidence type="ECO:0000256" key="1">
    <source>
        <dbReference type="SAM" id="Phobius"/>
    </source>
</evidence>
<proteinExistence type="predicted"/>
<organism evidence="2 3">
    <name type="scientific">Murimonas intestini</name>
    <dbReference type="NCBI Taxonomy" id="1337051"/>
    <lineage>
        <taxon>Bacteria</taxon>
        <taxon>Bacillati</taxon>
        <taxon>Bacillota</taxon>
        <taxon>Clostridia</taxon>
        <taxon>Lachnospirales</taxon>
        <taxon>Lachnospiraceae</taxon>
        <taxon>Murimonas</taxon>
    </lineage>
</organism>
<protein>
    <recommendedName>
        <fullName evidence="4">TMhelix containing protein</fullName>
    </recommendedName>
</protein>
<evidence type="ECO:0000313" key="3">
    <source>
        <dbReference type="Proteomes" id="UP000245412"/>
    </source>
</evidence>
<dbReference type="EMBL" id="QGGY01000015">
    <property type="protein sequence ID" value="PWJ72904.1"/>
    <property type="molecule type" value="Genomic_DNA"/>
</dbReference>
<evidence type="ECO:0008006" key="4">
    <source>
        <dbReference type="Google" id="ProtNLM"/>
    </source>
</evidence>
<comment type="caution">
    <text evidence="2">The sequence shown here is derived from an EMBL/GenBank/DDBJ whole genome shotgun (WGS) entry which is preliminary data.</text>
</comment>
<gene>
    <name evidence="2" type="ORF">C7383_11560</name>
</gene>
<dbReference type="AlphaFoldDB" id="A0AB73SZJ6"/>
<keyword evidence="1" id="KW-1133">Transmembrane helix</keyword>
<dbReference type="Proteomes" id="UP000245412">
    <property type="component" value="Unassembled WGS sequence"/>
</dbReference>
<keyword evidence="3" id="KW-1185">Reference proteome</keyword>
<evidence type="ECO:0000313" key="2">
    <source>
        <dbReference type="EMBL" id="PWJ72904.1"/>
    </source>
</evidence>
<feature type="transmembrane region" description="Helical" evidence="1">
    <location>
        <begin position="33"/>
        <end position="53"/>
    </location>
</feature>
<dbReference type="RefSeq" id="WP_257497879.1">
    <property type="nucleotide sequence ID" value="NZ_JANKBI010000015.1"/>
</dbReference>